<evidence type="ECO:0000313" key="1">
    <source>
        <dbReference type="EMBL" id="CUI14851.1"/>
    </source>
</evidence>
<proteinExistence type="predicted"/>
<protein>
    <recommendedName>
        <fullName evidence="3">NACHT domain-containing protein</fullName>
    </recommendedName>
</protein>
<keyword evidence="2" id="KW-1185">Reference proteome</keyword>
<evidence type="ECO:0008006" key="3">
    <source>
        <dbReference type="Google" id="ProtNLM"/>
    </source>
</evidence>
<dbReference type="InterPro" id="IPR032675">
    <property type="entry name" value="LRR_dom_sf"/>
</dbReference>
<organism evidence="1 2">
    <name type="scientific">Bodo saltans</name>
    <name type="common">Flagellated protozoan</name>
    <dbReference type="NCBI Taxonomy" id="75058"/>
    <lineage>
        <taxon>Eukaryota</taxon>
        <taxon>Discoba</taxon>
        <taxon>Euglenozoa</taxon>
        <taxon>Kinetoplastea</taxon>
        <taxon>Metakinetoplastina</taxon>
        <taxon>Eubodonida</taxon>
        <taxon>Bodonidae</taxon>
        <taxon>Bodo</taxon>
    </lineage>
</organism>
<dbReference type="InterPro" id="IPR027417">
    <property type="entry name" value="P-loop_NTPase"/>
</dbReference>
<dbReference type="InterPro" id="IPR006553">
    <property type="entry name" value="Leu-rich_rpt_Cys-con_subtyp"/>
</dbReference>
<dbReference type="EMBL" id="CYKH01001680">
    <property type="protein sequence ID" value="CUI14851.1"/>
    <property type="molecule type" value="Genomic_DNA"/>
</dbReference>
<dbReference type="Gene3D" id="3.40.50.300">
    <property type="entry name" value="P-loop containing nucleotide triphosphate hydrolases"/>
    <property type="match status" value="1"/>
</dbReference>
<dbReference type="GO" id="GO:0031146">
    <property type="term" value="P:SCF-dependent proteasomal ubiquitin-dependent protein catabolic process"/>
    <property type="evidence" value="ECO:0007669"/>
    <property type="project" value="TreeGrafter"/>
</dbReference>
<dbReference type="SUPFAM" id="SSF52047">
    <property type="entry name" value="RNI-like"/>
    <property type="match status" value="1"/>
</dbReference>
<sequence length="1924" mass="210967">MEVEKLSPSTAAAAGGGALQIIVRELHAKQKAYPYQLRFCVGLKSGHHNSGSMSGRGRLMFLPMSLWNATTTSSASSAQPPANWDNASLSMLMPSTGKELKWVLEEDSNAEYIHDDASASEENPRRGDVRIAFQLQKLKTSSGQHQQLYPAAVVLPASQEEVIATLHFGETASAVVVVRRVGGADVQERSGPHTYLTAAELPMTITSLSEAAEAMHLAMSAELEGSRAHKLLSEWGGALVAVGEQLAPLVEALPFVGVLVKAATKLFAAVAGRGTVMELGAEVCGQAALVLHVLSRSSVQRLITSDDSTHTLVEKLAGVMEDVVRILDEYRHCKSVAQLWSATERLSALEGKSVEMRETFTLLHQLTTFHAQAAQCNDVHAIAEGLSAMHATKVLTAEDLAKHLLPQLIALIDQTQERYVADGDATGVNRIADVVMKMDVGLRRDLNELVGSLLKDMTHNTSTAAQESVDKALEMFTETAEAVVASSNGASIAVLSATMRCLLDEAMLHVLPQAVGKAVDDAFHRNLGVLQKSLDDTVCSTWASSLQRELQDATKQVQAHTAQTIDAAQQQLMSRLDGTLKERLGAVLLSAHTFINELDGSMRHALDAQASKLVNIVREEAVAVRSAVATAHLSSQDRIAVLHLCMTEVTSELHILKRILEKMHLRLNTMYNDAGKLRDGQVELTTVLYAIPDELRKALAPDMQQLYQQLRFHETRSKAFVAALLDKAVRKAVASHASLESMQAQQHNNMKRHLRRLEARQQDQQDLLTAQHTQQLEVSHTILAQVNRMVAAVPHNTFVFSAADDDVSQLTPEQCDYFQQIPLSMLQWELRCLYFDLYATERSTVAPQISLNRMALYTSLRIVHSVASAHRVDASDSYASYEGSSMESTEVFSIMDARRWKSLLVEGRAGIGKTTWAAHMAQLQNYSSGIVVFVRLSDVALYLEEKAGSSCSTLSPRELMLISCKSDVTHTDLIDRLFFHVRCSEECKFVWLIDGLDEVISNPHMTVVLDAIRHSVGPGSRQGQLFGAYDLVVVTSREERSGALSNIEFVATVNPWTPKEAIGYIRNFFSQESVRCLVVPTVAGSPEDCADRVINTIETGRFGAFSTLPIVLEMLCWQSAESAERIVSISDLYHRAISKKIMATRTPHCSPTFADDMMNFCKDVSRTAVGVFFSVNTLSAMGSRLLRSGLVRESVGATDKKTVRFVHKSFLEYFQALYFSEHLEELCTAMQNYPVPTSTITDGIECTIFTSREDILRIVSPKNIVVGLELTCCRKLSGNVVVVDWLVGASELALYASGSPTGQNNVSCKWDQEKEPTKVFCHVGLYANLEYFLVLRPASVRSGIVPVRCVLHGSSTLIITQRLPVCDIPGHRQQRNFLQFLTDAVRLDAKKKQQLFGYLVSRLQYHHPRVACMMKTEERSLTSPLVPNLAASSAGASKAQLLSEGGLSIVTECAATLLTNHSSYAASLGYVAEGTSLLSKVFEGVGFRRKAIYEWALLPVAQHGSSVMWRSIVSRIPKSLLTTLRGTVLEEALVVSLVSGRSDVESELRNLGVTIRPALACRLGATEVILAEIRATASRQPPEIDFIFRVALVESLSSAQYDTASAVWEELAHITHATPRVWDILLTPFTSSSVLAGAALSPTTLVWLHQRSCSLRQHIPSSLHEELELHAIRTVPSGSLHEVITLGIVTIRGLLSVEHPHFLEQRNVDALVANTLPQLSPFGILKLSFGRNPNIMELIDQRISVTHRLVLDGEDNFPRLFTLIIANCQGGPLEELHFARCALTTLPQVSLPSLRQVRCDRCCISLDFARFLVDRPSLSEISMIGCRFSGAPLIGSEGVTDTFLTRITTLTQLNSLDLSGWTSITNDGLVIVASFLNLKTLILSSCTALTDTGIEIIASLVQLRYLELDQCNKITNAGLVCLAS</sequence>
<accession>A0A0S4KGP5</accession>
<feature type="non-terminal residue" evidence="1">
    <location>
        <position position="1924"/>
    </location>
</feature>
<dbReference type="GO" id="GO:0019005">
    <property type="term" value="C:SCF ubiquitin ligase complex"/>
    <property type="evidence" value="ECO:0007669"/>
    <property type="project" value="TreeGrafter"/>
</dbReference>
<gene>
    <name evidence="1" type="ORF">BSAL_17900</name>
</gene>
<dbReference type="SMART" id="SM00367">
    <property type="entry name" value="LRR_CC"/>
    <property type="match status" value="3"/>
</dbReference>
<dbReference type="SUPFAM" id="SSF52540">
    <property type="entry name" value="P-loop containing nucleoside triphosphate hydrolases"/>
    <property type="match status" value="1"/>
</dbReference>
<dbReference type="VEuPathDB" id="TriTrypDB:BSAL_17900"/>
<reference evidence="2" key="1">
    <citation type="submission" date="2015-09" db="EMBL/GenBank/DDBJ databases">
        <authorList>
            <consortium name="Pathogen Informatics"/>
        </authorList>
    </citation>
    <scope>NUCLEOTIDE SEQUENCE [LARGE SCALE GENOMIC DNA]</scope>
    <source>
        <strain evidence="2">Lake Konstanz</strain>
    </source>
</reference>
<evidence type="ECO:0000313" key="2">
    <source>
        <dbReference type="Proteomes" id="UP000051952"/>
    </source>
</evidence>
<dbReference type="OrthoDB" id="427518at2759"/>
<dbReference type="Gene3D" id="3.80.10.10">
    <property type="entry name" value="Ribonuclease Inhibitor"/>
    <property type="match status" value="1"/>
</dbReference>
<dbReference type="PANTHER" id="PTHR13318">
    <property type="entry name" value="PARTNER OF PAIRED, ISOFORM B-RELATED"/>
    <property type="match status" value="1"/>
</dbReference>
<dbReference type="Proteomes" id="UP000051952">
    <property type="component" value="Unassembled WGS sequence"/>
</dbReference>
<name>A0A0S4KGP5_BODSA</name>